<dbReference type="RefSeq" id="WP_187301458.1">
    <property type="nucleotide sequence ID" value="NZ_JACRYT010000001.1"/>
</dbReference>
<organism evidence="1 2">
    <name type="scientific">Zhenpiania hominis</name>
    <dbReference type="NCBI Taxonomy" id="2763644"/>
    <lineage>
        <taxon>Bacteria</taxon>
        <taxon>Bacillati</taxon>
        <taxon>Bacillota</taxon>
        <taxon>Clostridia</taxon>
        <taxon>Peptostreptococcales</taxon>
        <taxon>Anaerovoracaceae</taxon>
        <taxon>Zhenpiania</taxon>
    </lineage>
</organism>
<evidence type="ECO:0000313" key="1">
    <source>
        <dbReference type="EMBL" id="MBC6678256.1"/>
    </source>
</evidence>
<gene>
    <name evidence="1" type="ORF">H9L42_00225</name>
</gene>
<name>A0A923NFZ3_9FIRM</name>
<proteinExistence type="predicted"/>
<comment type="caution">
    <text evidence="1">The sequence shown here is derived from an EMBL/GenBank/DDBJ whole genome shotgun (WGS) entry which is preliminary data.</text>
</comment>
<evidence type="ECO:0000313" key="2">
    <source>
        <dbReference type="Proteomes" id="UP000602647"/>
    </source>
</evidence>
<accession>A0A923NFZ3</accession>
<dbReference type="Proteomes" id="UP000602647">
    <property type="component" value="Unassembled WGS sequence"/>
</dbReference>
<protein>
    <submittedName>
        <fullName evidence="1">Uncharacterized protein</fullName>
    </submittedName>
</protein>
<sequence length="62" mass="7421">MVKFEFYISDDKFEQLYMQKDAEGKEGWTGNEFARELLLRQLAKYKVKRTERSGDKVVKRKG</sequence>
<reference evidence="1" key="1">
    <citation type="submission" date="2020-08" db="EMBL/GenBank/DDBJ databases">
        <title>Genome public.</title>
        <authorList>
            <person name="Liu C."/>
            <person name="Sun Q."/>
        </authorList>
    </citation>
    <scope>NUCLEOTIDE SEQUENCE</scope>
    <source>
        <strain evidence="1">BX12</strain>
    </source>
</reference>
<dbReference type="AlphaFoldDB" id="A0A923NFZ3"/>
<keyword evidence="2" id="KW-1185">Reference proteome</keyword>
<dbReference type="EMBL" id="JACRYT010000001">
    <property type="protein sequence ID" value="MBC6678256.1"/>
    <property type="molecule type" value="Genomic_DNA"/>
</dbReference>